<dbReference type="EMBL" id="NAJQ01000131">
    <property type="protein sequence ID" value="TKA77699.1"/>
    <property type="molecule type" value="Genomic_DNA"/>
</dbReference>
<dbReference type="OrthoDB" id="10676615at2759"/>
<reference evidence="2 3" key="1">
    <citation type="submission" date="2017-03" db="EMBL/GenBank/DDBJ databases">
        <title>Genomes of endolithic fungi from Antarctica.</title>
        <authorList>
            <person name="Coleine C."/>
            <person name="Masonjones S."/>
            <person name="Stajich J.E."/>
        </authorList>
    </citation>
    <scope>NUCLEOTIDE SEQUENCE [LARGE SCALE GENOMIC DNA]</scope>
    <source>
        <strain evidence="2 3">CCFEE 5184</strain>
    </source>
</reference>
<proteinExistence type="predicted"/>
<evidence type="ECO:0000256" key="1">
    <source>
        <dbReference type="SAM" id="MobiDB-lite"/>
    </source>
</evidence>
<feature type="compositionally biased region" description="Basic and acidic residues" evidence="1">
    <location>
        <begin position="264"/>
        <end position="273"/>
    </location>
</feature>
<name>A0A4V5NH56_9PEZI</name>
<feature type="compositionally biased region" description="Acidic residues" evidence="1">
    <location>
        <begin position="167"/>
        <end position="181"/>
    </location>
</feature>
<feature type="compositionally biased region" description="Basic and acidic residues" evidence="1">
    <location>
        <begin position="114"/>
        <end position="124"/>
    </location>
</feature>
<feature type="region of interest" description="Disordered" evidence="1">
    <location>
        <begin position="394"/>
        <end position="414"/>
    </location>
</feature>
<comment type="caution">
    <text evidence="2">The sequence shown here is derived from an EMBL/GenBank/DDBJ whole genome shotgun (WGS) entry which is preliminary data.</text>
</comment>
<feature type="compositionally biased region" description="Basic residues" evidence="1">
    <location>
        <begin position="104"/>
        <end position="113"/>
    </location>
</feature>
<dbReference type="Proteomes" id="UP000309340">
    <property type="component" value="Unassembled WGS sequence"/>
</dbReference>
<keyword evidence="3" id="KW-1185">Reference proteome</keyword>
<organism evidence="2 3">
    <name type="scientific">Friedmanniomyces simplex</name>
    <dbReference type="NCBI Taxonomy" id="329884"/>
    <lineage>
        <taxon>Eukaryota</taxon>
        <taxon>Fungi</taxon>
        <taxon>Dikarya</taxon>
        <taxon>Ascomycota</taxon>
        <taxon>Pezizomycotina</taxon>
        <taxon>Dothideomycetes</taxon>
        <taxon>Dothideomycetidae</taxon>
        <taxon>Mycosphaerellales</taxon>
        <taxon>Teratosphaeriaceae</taxon>
        <taxon>Friedmanniomyces</taxon>
    </lineage>
</organism>
<feature type="region of interest" description="Disordered" evidence="1">
    <location>
        <begin position="103"/>
        <end position="362"/>
    </location>
</feature>
<evidence type="ECO:0000313" key="2">
    <source>
        <dbReference type="EMBL" id="TKA77699.1"/>
    </source>
</evidence>
<gene>
    <name evidence="2" type="ORF">B0A55_04008</name>
</gene>
<feature type="compositionally biased region" description="Basic and acidic residues" evidence="1">
    <location>
        <begin position="241"/>
        <end position="250"/>
    </location>
</feature>
<feature type="compositionally biased region" description="Acidic residues" evidence="1">
    <location>
        <begin position="339"/>
        <end position="358"/>
    </location>
</feature>
<sequence>MPRGAQSVAQQRLAIAEDINVLTTDQMIRKYNPHNYEILKRQDGILEPPPVGKAARKRRANTVYGSPIKPSVEGFTENWGRRLPRFDNGFQAANEVLKQASVSYRKRARKPKRQRTEVSAEDILRKKKKPRLYEVAKGAAGGWTPPESDEGGPAPGEDILPSRETEPQDVAEQEQEPEQQPEQEQQRGQTQKQEQQPEHEGLEAQQDAWTEQQAGEQLELEQEQEHDMPPPAQDAQMESHGNVEHDHELEAAAEPSALLEPEQGVDRITHDQEQQGEAPVLGRLCGTGTKVSKQAAPPTWPAPRTETSRPPTPFEYPTEWVERDDVKFNMRGELRDPELESDEEEETAEEEEEEEEEVAVVQETREEIEARWVRAAGVGRAGFRCRNMNFKIIDPSPFMRSRNGGNVSAGPQVE</sequence>
<feature type="compositionally biased region" description="Low complexity" evidence="1">
    <location>
        <begin position="252"/>
        <end position="262"/>
    </location>
</feature>
<accession>A0A4V5NH56</accession>
<protein>
    <submittedName>
        <fullName evidence="2">Uncharacterized protein</fullName>
    </submittedName>
</protein>
<feature type="compositionally biased region" description="Basic and acidic residues" evidence="1">
    <location>
        <begin position="320"/>
        <end position="338"/>
    </location>
</feature>
<evidence type="ECO:0000313" key="3">
    <source>
        <dbReference type="Proteomes" id="UP000309340"/>
    </source>
</evidence>
<feature type="compositionally biased region" description="Low complexity" evidence="1">
    <location>
        <begin position="182"/>
        <end position="194"/>
    </location>
</feature>
<dbReference type="AlphaFoldDB" id="A0A4V5NH56"/>